<comment type="subcellular location">
    <subcellularLocation>
        <location evidence="1">Nucleus</location>
    </subcellularLocation>
</comment>
<proteinExistence type="inferred from homology"/>
<keyword evidence="5" id="KW-0539">Nucleus</keyword>
<feature type="compositionally biased region" description="Basic and acidic residues" evidence="6">
    <location>
        <begin position="230"/>
        <end position="241"/>
    </location>
</feature>
<evidence type="ECO:0000259" key="7">
    <source>
        <dbReference type="SMART" id="SM01370"/>
    </source>
</evidence>
<dbReference type="GO" id="GO:0051123">
    <property type="term" value="P:RNA polymerase II preinitiation complex assembly"/>
    <property type="evidence" value="ECO:0007669"/>
    <property type="project" value="TreeGrafter"/>
</dbReference>
<evidence type="ECO:0000313" key="8">
    <source>
        <dbReference type="EMBL" id="ELK29802.1"/>
    </source>
</evidence>
<feature type="domain" description="TAFII55 protein conserved region" evidence="7">
    <location>
        <begin position="58"/>
        <end position="150"/>
    </location>
</feature>
<evidence type="ECO:0000256" key="5">
    <source>
        <dbReference type="ARBA" id="ARBA00023242"/>
    </source>
</evidence>
<evidence type="ECO:0000256" key="4">
    <source>
        <dbReference type="ARBA" id="ARBA00023163"/>
    </source>
</evidence>
<dbReference type="SMART" id="SM01370">
    <property type="entry name" value="TAFII55_N"/>
    <property type="match status" value="1"/>
</dbReference>
<comment type="similarity">
    <text evidence="2">Belongs to the TAF7 family.</text>
</comment>
<feature type="region of interest" description="Disordered" evidence="6">
    <location>
        <begin position="167"/>
        <end position="187"/>
    </location>
</feature>
<feature type="compositionally biased region" description="Polar residues" evidence="6">
    <location>
        <begin position="248"/>
        <end position="262"/>
    </location>
</feature>
<dbReference type="EMBL" id="KB107573">
    <property type="protein sequence ID" value="ELK29802.1"/>
    <property type="molecule type" value="Genomic_DNA"/>
</dbReference>
<keyword evidence="4" id="KW-0804">Transcription</keyword>
<feature type="region of interest" description="Disordered" evidence="6">
    <location>
        <begin position="51"/>
        <end position="70"/>
    </location>
</feature>
<dbReference type="InterPro" id="IPR006751">
    <property type="entry name" value="TAFII55_prot_cons_reg"/>
</dbReference>
<evidence type="ECO:0000256" key="6">
    <source>
        <dbReference type="SAM" id="MobiDB-lite"/>
    </source>
</evidence>
<reference evidence="9" key="1">
    <citation type="journal article" date="2013" name="Science">
        <title>Comparative analysis of bat genomes provides insight into the evolution of flight and immunity.</title>
        <authorList>
            <person name="Zhang G."/>
            <person name="Cowled C."/>
            <person name="Shi Z."/>
            <person name="Huang Z."/>
            <person name="Bishop-Lilly K.A."/>
            <person name="Fang X."/>
            <person name="Wynne J.W."/>
            <person name="Xiong Z."/>
            <person name="Baker M.L."/>
            <person name="Zhao W."/>
            <person name="Tachedjian M."/>
            <person name="Zhu Y."/>
            <person name="Zhou P."/>
            <person name="Jiang X."/>
            <person name="Ng J."/>
            <person name="Yang L."/>
            <person name="Wu L."/>
            <person name="Xiao J."/>
            <person name="Feng Y."/>
            <person name="Chen Y."/>
            <person name="Sun X."/>
            <person name="Zhang Y."/>
            <person name="Marsh G.A."/>
            <person name="Crameri G."/>
            <person name="Broder C.C."/>
            <person name="Frey K.G."/>
            <person name="Wang L.F."/>
            <person name="Wang J."/>
        </authorList>
    </citation>
    <scope>NUCLEOTIDE SEQUENCE [LARGE SCALE GENOMIC DNA]</scope>
</reference>
<keyword evidence="9" id="KW-1185">Reference proteome</keyword>
<dbReference type="GO" id="GO:0003743">
    <property type="term" value="F:translation initiation factor activity"/>
    <property type="evidence" value="ECO:0007669"/>
    <property type="project" value="UniProtKB-KW"/>
</dbReference>
<dbReference type="PANTHER" id="PTHR12228:SF8">
    <property type="entry name" value="TRANSCRIPTION INITIATION FACTOR TFIID SUBUNIT 7-LIKE"/>
    <property type="match status" value="1"/>
</dbReference>
<dbReference type="AlphaFoldDB" id="L5LUR2"/>
<keyword evidence="3" id="KW-0805">Transcription regulation</keyword>
<feature type="compositionally biased region" description="Low complexity" evidence="6">
    <location>
        <begin position="60"/>
        <end position="70"/>
    </location>
</feature>
<dbReference type="InterPro" id="IPR037817">
    <property type="entry name" value="TAF7"/>
</dbReference>
<gene>
    <name evidence="8" type="ORF">MDA_GLEAN10002634</name>
</gene>
<evidence type="ECO:0000256" key="1">
    <source>
        <dbReference type="ARBA" id="ARBA00004123"/>
    </source>
</evidence>
<accession>L5LUR2</accession>
<dbReference type="PANTHER" id="PTHR12228">
    <property type="entry name" value="TRANSCRIPTION INITIATION FACTOR TFIID 55 KD SUBUNIT-RELATED"/>
    <property type="match status" value="1"/>
</dbReference>
<name>L5LUR2_MYODS</name>
<keyword evidence="8" id="KW-0396">Initiation factor</keyword>
<feature type="compositionally biased region" description="Basic and acidic residues" evidence="6">
    <location>
        <begin position="264"/>
        <end position="273"/>
    </location>
</feature>
<dbReference type="Proteomes" id="UP000010556">
    <property type="component" value="Unassembled WGS sequence"/>
</dbReference>
<keyword evidence="8" id="KW-0648">Protein biosynthesis</keyword>
<evidence type="ECO:0000313" key="9">
    <source>
        <dbReference type="Proteomes" id="UP000010556"/>
    </source>
</evidence>
<evidence type="ECO:0000256" key="2">
    <source>
        <dbReference type="ARBA" id="ARBA00009368"/>
    </source>
</evidence>
<sequence length="273" mass="30462">MEYPEGQFSQLSERNSKLKTLISETKSFQEPKIVVDSGTKTASDYRTQIAGEQGTSTLVDHGAQGDAQAAARPPLENLTGRQADGRHAAVEVKDVSLTAKVVDLPCVIGSLKTLDNKMFYKTADISQGTDSPDSEKEVKRLLYSDAEAVSVRWEVIAEGETKEIESKGSVPSFEMSPGTSGYKRGDSSPVVEIRKHIHYMEKKIQEIQCRAQRQKNLIKKVENLTLKRGRERDRELETSMREKHRSAASCTSPTRDVPTTQVHALDRNRTWDP</sequence>
<evidence type="ECO:0000256" key="3">
    <source>
        <dbReference type="ARBA" id="ARBA00023015"/>
    </source>
</evidence>
<protein>
    <submittedName>
        <fullName evidence="8">Transcription initiation factor TFIID subunit 7-like protein</fullName>
    </submittedName>
</protein>
<dbReference type="Pfam" id="PF04658">
    <property type="entry name" value="TAFII55_N"/>
    <property type="match status" value="1"/>
</dbReference>
<feature type="region of interest" description="Disordered" evidence="6">
    <location>
        <begin position="230"/>
        <end position="273"/>
    </location>
</feature>
<dbReference type="GO" id="GO:0016251">
    <property type="term" value="F:RNA polymerase II general transcription initiation factor activity"/>
    <property type="evidence" value="ECO:0007669"/>
    <property type="project" value="TreeGrafter"/>
</dbReference>
<dbReference type="GO" id="GO:0005669">
    <property type="term" value="C:transcription factor TFIID complex"/>
    <property type="evidence" value="ECO:0007669"/>
    <property type="project" value="InterPro"/>
</dbReference>
<organism evidence="8 9">
    <name type="scientific">Myotis davidii</name>
    <name type="common">David's myotis</name>
    <dbReference type="NCBI Taxonomy" id="225400"/>
    <lineage>
        <taxon>Eukaryota</taxon>
        <taxon>Metazoa</taxon>
        <taxon>Chordata</taxon>
        <taxon>Craniata</taxon>
        <taxon>Vertebrata</taxon>
        <taxon>Euteleostomi</taxon>
        <taxon>Mammalia</taxon>
        <taxon>Eutheria</taxon>
        <taxon>Laurasiatheria</taxon>
        <taxon>Chiroptera</taxon>
        <taxon>Yangochiroptera</taxon>
        <taxon>Vespertilionidae</taxon>
        <taxon>Myotis</taxon>
    </lineage>
</organism>